<keyword evidence="2" id="KW-1185">Reference proteome</keyword>
<proteinExistence type="predicted"/>
<dbReference type="STRING" id="264697.ABE28_002800"/>
<protein>
    <submittedName>
        <fullName evidence="1">Uncharacterized protein</fullName>
    </submittedName>
</protein>
<name>A0A1B3XJ66_9BACI</name>
<dbReference type="EMBL" id="CP017080">
    <property type="protein sequence ID" value="AOH53266.1"/>
    <property type="molecule type" value="Genomic_DNA"/>
</dbReference>
<dbReference type="Proteomes" id="UP000077926">
    <property type="component" value="Chromosome"/>
</dbReference>
<evidence type="ECO:0000313" key="1">
    <source>
        <dbReference type="EMBL" id="AOH53266.1"/>
    </source>
</evidence>
<evidence type="ECO:0000313" key="2">
    <source>
        <dbReference type="Proteomes" id="UP000077926"/>
    </source>
</evidence>
<sequence length="76" mass="8266">MEEELHLACKEGARRYRHNGNHLAEKGFNEGSAGTGIGYGSDLYDFDAFVANAAFNEGVPLGEMPMNRFQASPPFG</sequence>
<dbReference type="AlphaFoldDB" id="A0A1B3XJ66"/>
<organism evidence="1 2">
    <name type="scientific">Peribacillus muralis</name>
    <dbReference type="NCBI Taxonomy" id="264697"/>
    <lineage>
        <taxon>Bacteria</taxon>
        <taxon>Bacillati</taxon>
        <taxon>Bacillota</taxon>
        <taxon>Bacilli</taxon>
        <taxon>Bacillales</taxon>
        <taxon>Bacillaceae</taxon>
        <taxon>Peribacillus</taxon>
    </lineage>
</organism>
<reference evidence="1 2" key="1">
    <citation type="submission" date="2016-08" db="EMBL/GenBank/DDBJ databases">
        <title>Complete genome sequence of Bacillus muralis G25-68, a strain with toxicity to nematodes.</title>
        <authorList>
            <person name="Zheng Z."/>
        </authorList>
    </citation>
    <scope>NUCLEOTIDE SEQUENCE [LARGE SCALE GENOMIC DNA]</scope>
    <source>
        <strain evidence="1 2">G25-68</strain>
    </source>
</reference>
<accession>A0A1B3XJ66</accession>
<gene>
    <name evidence="1" type="ORF">ABE28_002800</name>
</gene>
<dbReference type="KEGG" id="bmur:ABE28_002800"/>